<dbReference type="GO" id="GO:0016747">
    <property type="term" value="F:acyltransferase activity, transferring groups other than amino-acyl groups"/>
    <property type="evidence" value="ECO:0007669"/>
    <property type="project" value="InterPro"/>
</dbReference>
<name>A0A5S9PLU3_9GAMM</name>
<proteinExistence type="predicted"/>
<evidence type="ECO:0000256" key="2">
    <source>
        <dbReference type="ARBA" id="ARBA00023315"/>
    </source>
</evidence>
<organism evidence="4 5">
    <name type="scientific">BD1-7 clade bacterium</name>
    <dbReference type="NCBI Taxonomy" id="2029982"/>
    <lineage>
        <taxon>Bacteria</taxon>
        <taxon>Pseudomonadati</taxon>
        <taxon>Pseudomonadota</taxon>
        <taxon>Gammaproteobacteria</taxon>
        <taxon>Cellvibrionales</taxon>
        <taxon>Spongiibacteraceae</taxon>
        <taxon>BD1-7 clade</taxon>
    </lineage>
</organism>
<dbReference type="Gene3D" id="3.40.630.30">
    <property type="match status" value="1"/>
</dbReference>
<evidence type="ECO:0000256" key="1">
    <source>
        <dbReference type="ARBA" id="ARBA00022679"/>
    </source>
</evidence>
<keyword evidence="2 4" id="KW-0012">Acyltransferase</keyword>
<dbReference type="InterPro" id="IPR050832">
    <property type="entry name" value="Bact_Acetyltransf"/>
</dbReference>
<protein>
    <submittedName>
        <fullName evidence="4">L-amino acid N-acetyltransferase AaaT</fullName>
        <ecNumber evidence="4">2.3.1.-</ecNumber>
    </submittedName>
</protein>
<dbReference type="Proteomes" id="UP000441399">
    <property type="component" value="Unassembled WGS sequence"/>
</dbReference>
<evidence type="ECO:0000259" key="3">
    <source>
        <dbReference type="PROSITE" id="PS51186"/>
    </source>
</evidence>
<keyword evidence="1 4" id="KW-0808">Transferase</keyword>
<dbReference type="AlphaFoldDB" id="A0A5S9PLU3"/>
<dbReference type="InterPro" id="IPR000182">
    <property type="entry name" value="GNAT_dom"/>
</dbReference>
<dbReference type="PANTHER" id="PTHR43877">
    <property type="entry name" value="AMINOALKYLPHOSPHONATE N-ACETYLTRANSFERASE-RELATED-RELATED"/>
    <property type="match status" value="1"/>
</dbReference>
<dbReference type="SUPFAM" id="SSF55729">
    <property type="entry name" value="Acyl-CoA N-acyltransferases (Nat)"/>
    <property type="match status" value="1"/>
</dbReference>
<dbReference type="EMBL" id="CACSIO010000012">
    <property type="protein sequence ID" value="CAA0105179.1"/>
    <property type="molecule type" value="Genomic_DNA"/>
</dbReference>
<accession>A0A5S9PLU3</accession>
<reference evidence="4 5" key="1">
    <citation type="submission" date="2019-11" db="EMBL/GenBank/DDBJ databases">
        <authorList>
            <person name="Holert J."/>
        </authorList>
    </citation>
    <scope>NUCLEOTIDE SEQUENCE [LARGE SCALE GENOMIC DNA]</scope>
    <source>
        <strain evidence="4">SB11_3</strain>
    </source>
</reference>
<dbReference type="CDD" id="cd04301">
    <property type="entry name" value="NAT_SF"/>
    <property type="match status" value="1"/>
</dbReference>
<evidence type="ECO:0000313" key="4">
    <source>
        <dbReference type="EMBL" id="CAA0105179.1"/>
    </source>
</evidence>
<feature type="domain" description="N-acetyltransferase" evidence="3">
    <location>
        <begin position="5"/>
        <end position="166"/>
    </location>
</feature>
<dbReference type="EC" id="2.3.1.-" evidence="4"/>
<dbReference type="OrthoDB" id="336415at2"/>
<gene>
    <name evidence="4" type="primary">aaaT</name>
    <name evidence="4" type="ORF">OPDIPICF_00931</name>
</gene>
<sequence>MRGDLEIYATRSEDIDDFYAALSSVVNEGRFLLMSEPPSLEQVRAFILANIENNSAQYVARIDGRLVGWADIVPSQRSTMTHGARLGMGIVCGHRRQGIGSALLSTALSHAWQTGLKRIELEVFADNEVAIHLYKTNGFNIEGTKRFARYSDEHYQDIVQMAQYRI</sequence>
<dbReference type="PROSITE" id="PS51186">
    <property type="entry name" value="GNAT"/>
    <property type="match status" value="1"/>
</dbReference>
<dbReference type="Pfam" id="PF00583">
    <property type="entry name" value="Acetyltransf_1"/>
    <property type="match status" value="1"/>
</dbReference>
<evidence type="ECO:0000313" key="5">
    <source>
        <dbReference type="Proteomes" id="UP000441399"/>
    </source>
</evidence>
<dbReference type="InterPro" id="IPR016181">
    <property type="entry name" value="Acyl_CoA_acyltransferase"/>
</dbReference>
<keyword evidence="5" id="KW-1185">Reference proteome</keyword>